<dbReference type="PANTHER" id="PTHR22663">
    <property type="entry name" value="RING FINGER PROTEIN NARYA-RELATED"/>
    <property type="match status" value="1"/>
</dbReference>
<keyword evidence="1" id="KW-0469">Meiosis</keyword>
<proteinExistence type="predicted"/>
<keyword evidence="2" id="KW-0175">Coiled coil</keyword>
<dbReference type="GO" id="GO:0000795">
    <property type="term" value="C:synaptonemal complex"/>
    <property type="evidence" value="ECO:0007669"/>
    <property type="project" value="InterPro"/>
</dbReference>
<evidence type="ECO:0000259" key="4">
    <source>
        <dbReference type="Pfam" id="PF14634"/>
    </source>
</evidence>
<dbReference type="OrthoDB" id="2535391at2759"/>
<dbReference type="STRING" id="47428.A0A284QVV1"/>
<evidence type="ECO:0000256" key="2">
    <source>
        <dbReference type="SAM" id="Coils"/>
    </source>
</evidence>
<evidence type="ECO:0000313" key="5">
    <source>
        <dbReference type="EMBL" id="SJL00551.1"/>
    </source>
</evidence>
<dbReference type="GO" id="GO:0007129">
    <property type="term" value="P:homologous chromosome pairing at meiosis"/>
    <property type="evidence" value="ECO:0007669"/>
    <property type="project" value="TreeGrafter"/>
</dbReference>
<feature type="coiled-coil region" evidence="2">
    <location>
        <begin position="113"/>
        <end position="140"/>
    </location>
</feature>
<dbReference type="InterPro" id="IPR001841">
    <property type="entry name" value="Znf_RING"/>
</dbReference>
<accession>A0A284QVV1</accession>
<dbReference type="OMA" id="RANDMAP"/>
<dbReference type="Pfam" id="PF14634">
    <property type="entry name" value="zf-RING_5"/>
    <property type="match status" value="1"/>
</dbReference>
<dbReference type="EMBL" id="FUEG01000002">
    <property type="protein sequence ID" value="SJL00551.1"/>
    <property type="molecule type" value="Genomic_DNA"/>
</dbReference>
<dbReference type="GO" id="GO:0019789">
    <property type="term" value="F:SUMO transferase activity"/>
    <property type="evidence" value="ECO:0007669"/>
    <property type="project" value="InterPro"/>
</dbReference>
<name>A0A284QVV1_ARMOS</name>
<keyword evidence="6" id="KW-1185">Reference proteome</keyword>
<feature type="region of interest" description="Disordered" evidence="3">
    <location>
        <begin position="147"/>
        <end position="212"/>
    </location>
</feature>
<feature type="compositionally biased region" description="Polar residues" evidence="3">
    <location>
        <begin position="179"/>
        <end position="188"/>
    </location>
</feature>
<protein>
    <recommendedName>
        <fullName evidence="4">RING-type domain-containing protein</fullName>
    </recommendedName>
</protein>
<gene>
    <name evidence="5" type="ORF">ARMOST_03864</name>
</gene>
<sequence>MSAVSTSQPEFDFWEFVNCARCQLPFASDAGATLPFWLTECGHIVCNNHLNADQSCAVCGSPGIQLVPLQREMDPPMSDWFRSIPYALDSIAYTAKFQQDSMAAQIRYYRARHQQQRAYIEKLKREMAELKRANQYLSGEISSYQQGVDSSQQQIYHHRDEQEPSENMNAHGKRPMNQRPMTASSPHSSLIGPDRLTLPPGQQPPNLSYNRANDMAPQAVNNVPQRQQRPASRNFAQQYAYVPPSTPHLPPPQLSHMQAPQNIQRVRANQDASQGQAGPATAPSLKFKPAQVQGNNKPRNMGPPPTPAHARAQQRQSANAPTNAVASRPSNTGAPPSNRFLPPGERFAPPSSANTSGKRFLPPTPTTGPQHFASARGASLAGPSGTRAMPRAGTAIPNTAGGGSQRMPFVPGQGFG</sequence>
<dbReference type="Proteomes" id="UP000219338">
    <property type="component" value="Unassembled WGS sequence"/>
</dbReference>
<dbReference type="GO" id="GO:0016925">
    <property type="term" value="P:protein sumoylation"/>
    <property type="evidence" value="ECO:0007669"/>
    <property type="project" value="TreeGrafter"/>
</dbReference>
<dbReference type="PANTHER" id="PTHR22663:SF17">
    <property type="entry name" value="RING FINGER PROTEIN NARYA-RELATED"/>
    <property type="match status" value="1"/>
</dbReference>
<feature type="domain" description="RING-type" evidence="4">
    <location>
        <begin position="18"/>
        <end position="60"/>
    </location>
</feature>
<dbReference type="GO" id="GO:0007131">
    <property type="term" value="P:reciprocal meiotic recombination"/>
    <property type="evidence" value="ECO:0007669"/>
    <property type="project" value="InterPro"/>
</dbReference>
<evidence type="ECO:0000313" key="6">
    <source>
        <dbReference type="Proteomes" id="UP000219338"/>
    </source>
</evidence>
<reference evidence="6" key="1">
    <citation type="journal article" date="2017" name="Nat. Ecol. Evol.">
        <title>Genome expansion and lineage-specific genetic innovations in the forest pathogenic fungi Armillaria.</title>
        <authorList>
            <person name="Sipos G."/>
            <person name="Prasanna A.N."/>
            <person name="Walter M.C."/>
            <person name="O'Connor E."/>
            <person name="Balint B."/>
            <person name="Krizsan K."/>
            <person name="Kiss B."/>
            <person name="Hess J."/>
            <person name="Varga T."/>
            <person name="Slot J."/>
            <person name="Riley R."/>
            <person name="Boka B."/>
            <person name="Rigling D."/>
            <person name="Barry K."/>
            <person name="Lee J."/>
            <person name="Mihaltcheva S."/>
            <person name="LaButti K."/>
            <person name="Lipzen A."/>
            <person name="Waldron R."/>
            <person name="Moloney N.M."/>
            <person name="Sperisen C."/>
            <person name="Kredics L."/>
            <person name="Vagvoelgyi C."/>
            <person name="Patrignani A."/>
            <person name="Fitzpatrick D."/>
            <person name="Nagy I."/>
            <person name="Doyle S."/>
            <person name="Anderson J.B."/>
            <person name="Grigoriev I.V."/>
            <person name="Gueldener U."/>
            <person name="Muensterkoetter M."/>
            <person name="Nagy L.G."/>
        </authorList>
    </citation>
    <scope>NUCLEOTIDE SEQUENCE [LARGE SCALE GENOMIC DNA]</scope>
    <source>
        <strain evidence="6">C18/9</strain>
    </source>
</reference>
<evidence type="ECO:0000256" key="3">
    <source>
        <dbReference type="SAM" id="MobiDB-lite"/>
    </source>
</evidence>
<feature type="compositionally biased region" description="Polar residues" evidence="3">
    <location>
        <begin position="313"/>
        <end position="335"/>
    </location>
</feature>
<organism evidence="5 6">
    <name type="scientific">Armillaria ostoyae</name>
    <name type="common">Armillaria root rot fungus</name>
    <dbReference type="NCBI Taxonomy" id="47428"/>
    <lineage>
        <taxon>Eukaryota</taxon>
        <taxon>Fungi</taxon>
        <taxon>Dikarya</taxon>
        <taxon>Basidiomycota</taxon>
        <taxon>Agaricomycotina</taxon>
        <taxon>Agaricomycetes</taxon>
        <taxon>Agaricomycetidae</taxon>
        <taxon>Agaricales</taxon>
        <taxon>Marasmiineae</taxon>
        <taxon>Physalacriaceae</taxon>
        <taxon>Armillaria</taxon>
    </lineage>
</organism>
<dbReference type="CDD" id="cd14686">
    <property type="entry name" value="bZIP"/>
    <property type="match status" value="1"/>
</dbReference>
<dbReference type="InterPro" id="IPR042123">
    <property type="entry name" value="Zip3/RNF212-like"/>
</dbReference>
<evidence type="ECO:0000256" key="1">
    <source>
        <dbReference type="ARBA" id="ARBA00023254"/>
    </source>
</evidence>
<dbReference type="AlphaFoldDB" id="A0A284QVV1"/>
<feature type="region of interest" description="Disordered" evidence="3">
    <location>
        <begin position="267"/>
        <end position="416"/>
    </location>
</feature>